<protein>
    <submittedName>
        <fullName evidence="2">Gamma-glutamyl cyclotransferase</fullName>
    </submittedName>
</protein>
<feature type="domain" description="Gamma-glutamylcyclotransferase AIG2-like" evidence="1">
    <location>
        <begin position="4"/>
        <end position="104"/>
    </location>
</feature>
<dbReference type="GO" id="GO:0016740">
    <property type="term" value="F:transferase activity"/>
    <property type="evidence" value="ECO:0007669"/>
    <property type="project" value="UniProtKB-KW"/>
</dbReference>
<organism evidence="2">
    <name type="scientific">metagenome</name>
    <dbReference type="NCBI Taxonomy" id="256318"/>
    <lineage>
        <taxon>unclassified sequences</taxon>
        <taxon>metagenomes</taxon>
    </lineage>
</organism>
<dbReference type="SUPFAM" id="SSF110857">
    <property type="entry name" value="Gamma-glutamyl cyclotransferase-like"/>
    <property type="match status" value="1"/>
</dbReference>
<dbReference type="AlphaFoldDB" id="A0A380TAZ0"/>
<dbReference type="Gene3D" id="3.10.490.10">
    <property type="entry name" value="Gamma-glutamyl cyclotransferase-like"/>
    <property type="match status" value="1"/>
</dbReference>
<proteinExistence type="predicted"/>
<dbReference type="InterPro" id="IPR036568">
    <property type="entry name" value="GGCT-like_sf"/>
</dbReference>
<dbReference type="EMBL" id="UIDG01000112">
    <property type="protein sequence ID" value="SUS05536.1"/>
    <property type="molecule type" value="Genomic_DNA"/>
</dbReference>
<dbReference type="InterPro" id="IPR013024">
    <property type="entry name" value="GGCT-like"/>
</dbReference>
<evidence type="ECO:0000259" key="1">
    <source>
        <dbReference type="Pfam" id="PF06094"/>
    </source>
</evidence>
<reference evidence="2" key="1">
    <citation type="submission" date="2018-07" db="EMBL/GenBank/DDBJ databases">
        <authorList>
            <person name="Quirk P.G."/>
            <person name="Krulwich T.A."/>
        </authorList>
    </citation>
    <scope>NUCLEOTIDE SEQUENCE</scope>
</reference>
<dbReference type="CDD" id="cd06661">
    <property type="entry name" value="GGCT_like"/>
    <property type="match status" value="1"/>
</dbReference>
<dbReference type="InterPro" id="IPR009288">
    <property type="entry name" value="AIG2-like_dom"/>
</dbReference>
<dbReference type="Pfam" id="PF06094">
    <property type="entry name" value="GGACT"/>
    <property type="match status" value="1"/>
</dbReference>
<sequence>MLYVAYGSNMNQRQMARRCPKARPLSGIWLQGWRLVMKRVADIEPDPRAVTPAALWEITRSCERALDAYEGFPHLYIKERISMALPNGRRAKPMAYVMSGPRERDYGPASDGYLASIADGYRDFGFDDLAPLRAAQVEAISAMRRAERSGRLDEAALSPPWAPGLAWGCE</sequence>
<name>A0A380TAZ0_9ZZZZ</name>
<keyword evidence="2" id="KW-0808">Transferase</keyword>
<gene>
    <name evidence="2" type="ORF">DF3PB_20005</name>
</gene>
<evidence type="ECO:0000313" key="2">
    <source>
        <dbReference type="EMBL" id="SUS05536.1"/>
    </source>
</evidence>
<accession>A0A380TAZ0</accession>